<dbReference type="Proteomes" id="UP001055811">
    <property type="component" value="Linkage Group LG03"/>
</dbReference>
<keyword evidence="2" id="KW-1185">Reference proteome</keyword>
<reference evidence="1 2" key="2">
    <citation type="journal article" date="2022" name="Mol. Ecol. Resour.">
        <title>The genomes of chicory, endive, great burdock and yacon provide insights into Asteraceae paleo-polyploidization history and plant inulin production.</title>
        <authorList>
            <person name="Fan W."/>
            <person name="Wang S."/>
            <person name="Wang H."/>
            <person name="Wang A."/>
            <person name="Jiang F."/>
            <person name="Liu H."/>
            <person name="Zhao H."/>
            <person name="Xu D."/>
            <person name="Zhang Y."/>
        </authorList>
    </citation>
    <scope>NUCLEOTIDE SEQUENCE [LARGE SCALE GENOMIC DNA]</scope>
    <source>
        <strain evidence="2">cv. Punajuju</strain>
        <tissue evidence="1">Leaves</tissue>
    </source>
</reference>
<reference evidence="2" key="1">
    <citation type="journal article" date="2022" name="Mol. Ecol. Resour.">
        <title>The genomes of chicory, endive, great burdock and yacon provide insights into Asteraceae palaeo-polyploidization history and plant inulin production.</title>
        <authorList>
            <person name="Fan W."/>
            <person name="Wang S."/>
            <person name="Wang H."/>
            <person name="Wang A."/>
            <person name="Jiang F."/>
            <person name="Liu H."/>
            <person name="Zhao H."/>
            <person name="Xu D."/>
            <person name="Zhang Y."/>
        </authorList>
    </citation>
    <scope>NUCLEOTIDE SEQUENCE [LARGE SCALE GENOMIC DNA]</scope>
    <source>
        <strain evidence="2">cv. Punajuju</strain>
    </source>
</reference>
<protein>
    <submittedName>
        <fullName evidence="1">Uncharacterized protein</fullName>
    </submittedName>
</protein>
<accession>A0ACB9F9S7</accession>
<organism evidence="1 2">
    <name type="scientific">Cichorium intybus</name>
    <name type="common">Chicory</name>
    <dbReference type="NCBI Taxonomy" id="13427"/>
    <lineage>
        <taxon>Eukaryota</taxon>
        <taxon>Viridiplantae</taxon>
        <taxon>Streptophyta</taxon>
        <taxon>Embryophyta</taxon>
        <taxon>Tracheophyta</taxon>
        <taxon>Spermatophyta</taxon>
        <taxon>Magnoliopsida</taxon>
        <taxon>eudicotyledons</taxon>
        <taxon>Gunneridae</taxon>
        <taxon>Pentapetalae</taxon>
        <taxon>asterids</taxon>
        <taxon>campanulids</taxon>
        <taxon>Asterales</taxon>
        <taxon>Asteraceae</taxon>
        <taxon>Cichorioideae</taxon>
        <taxon>Cichorieae</taxon>
        <taxon>Cichoriinae</taxon>
        <taxon>Cichorium</taxon>
    </lineage>
</organism>
<evidence type="ECO:0000313" key="2">
    <source>
        <dbReference type="Proteomes" id="UP001055811"/>
    </source>
</evidence>
<comment type="caution">
    <text evidence="1">The sequence shown here is derived from an EMBL/GenBank/DDBJ whole genome shotgun (WGS) entry which is preliminary data.</text>
</comment>
<gene>
    <name evidence="1" type="ORF">L2E82_17822</name>
</gene>
<dbReference type="EMBL" id="CM042011">
    <property type="protein sequence ID" value="KAI3767585.1"/>
    <property type="molecule type" value="Genomic_DNA"/>
</dbReference>
<name>A0ACB9F9S7_CICIN</name>
<proteinExistence type="predicted"/>
<evidence type="ECO:0000313" key="1">
    <source>
        <dbReference type="EMBL" id="KAI3767585.1"/>
    </source>
</evidence>
<sequence>MWSLRVDIAVLYFIYITIITIFHLLPITYVNLPLILILKFLSSGFVELFLLCGSTPPFFHILTSVLPILSLEQKVKPRRNP</sequence>